<sequence>MPWPRVTNSGVESTARIAFDHGYKVVFAEDAMSSVSAEMHRFATEAIFPVIGRVRTTAQILDMLKR</sequence>
<gene>
    <name evidence="2" type="ORF">FCL38_03055</name>
</gene>
<evidence type="ECO:0000313" key="3">
    <source>
        <dbReference type="Proteomes" id="UP000298763"/>
    </source>
</evidence>
<dbReference type="Pfam" id="PF00857">
    <property type="entry name" value="Isochorismatase"/>
    <property type="match status" value="1"/>
</dbReference>
<name>A0ABX5UCL7_9BURK</name>
<dbReference type="Gene3D" id="3.40.50.850">
    <property type="entry name" value="Isochorismatase-like"/>
    <property type="match status" value="1"/>
</dbReference>
<proteinExistence type="predicted"/>
<protein>
    <submittedName>
        <fullName evidence="2">Isochorismatase family protein</fullName>
    </submittedName>
</protein>
<evidence type="ECO:0000313" key="2">
    <source>
        <dbReference type="EMBL" id="QCP09511.1"/>
    </source>
</evidence>
<dbReference type="InterPro" id="IPR036380">
    <property type="entry name" value="Isochorismatase-like_sf"/>
</dbReference>
<dbReference type="SUPFAM" id="SSF52499">
    <property type="entry name" value="Isochorismatase-like hydrolases"/>
    <property type="match status" value="1"/>
</dbReference>
<keyword evidence="3" id="KW-1185">Reference proteome</keyword>
<evidence type="ECO:0000259" key="1">
    <source>
        <dbReference type="Pfam" id="PF00857"/>
    </source>
</evidence>
<feature type="domain" description="Isochorismatase-like" evidence="1">
    <location>
        <begin position="7"/>
        <end position="59"/>
    </location>
</feature>
<dbReference type="Proteomes" id="UP000298763">
    <property type="component" value="Chromosome"/>
</dbReference>
<accession>A0ABX5UCL7</accession>
<dbReference type="EMBL" id="CP040017">
    <property type="protein sequence ID" value="QCP09511.1"/>
    <property type="molecule type" value="Genomic_DNA"/>
</dbReference>
<dbReference type="InterPro" id="IPR000868">
    <property type="entry name" value="Isochorismatase-like_dom"/>
</dbReference>
<reference evidence="2 3" key="1">
    <citation type="submission" date="2019-05" db="EMBL/GenBank/DDBJ databases">
        <title>Draft Genome Sequences of Six Type Strains of the Genus Massilia.</title>
        <authorList>
            <person name="Miess H."/>
            <person name="Frediansyhah A."/>
            <person name="Gross H."/>
        </authorList>
    </citation>
    <scope>NUCLEOTIDE SEQUENCE [LARGE SCALE GENOMIC DNA]</scope>
    <source>
        <strain evidence="2 3">DSMZ 26121</strain>
    </source>
</reference>
<organism evidence="2 3">
    <name type="scientific">Pseudoduganella umbonata</name>
    <dbReference type="NCBI Taxonomy" id="864828"/>
    <lineage>
        <taxon>Bacteria</taxon>
        <taxon>Pseudomonadati</taxon>
        <taxon>Pseudomonadota</taxon>
        <taxon>Betaproteobacteria</taxon>
        <taxon>Burkholderiales</taxon>
        <taxon>Oxalobacteraceae</taxon>
        <taxon>Telluria group</taxon>
        <taxon>Pseudoduganella</taxon>
    </lineage>
</organism>